<proteinExistence type="predicted"/>
<feature type="transmembrane region" description="Helical" evidence="1">
    <location>
        <begin position="80"/>
        <end position="101"/>
    </location>
</feature>
<gene>
    <name evidence="2" type="ORF">METZ01_LOCUS326519</name>
</gene>
<sequence length="110" mass="11246">MLQKGLLWGSVAVAVIGAFAPDAFAYYALVLVALGLISGFMSPIGDVSTRIAYYVLAAVLPGISNNLDVIPAIGGYANSILDNLAVVIAGVAIANVFLVLYNNLMAAGSD</sequence>
<dbReference type="AlphaFoldDB" id="A0A382PLX8"/>
<keyword evidence="1" id="KW-0472">Membrane</keyword>
<protein>
    <submittedName>
        <fullName evidence="2">Uncharacterized protein</fullName>
    </submittedName>
</protein>
<name>A0A382PLX8_9ZZZZ</name>
<organism evidence="2">
    <name type="scientific">marine metagenome</name>
    <dbReference type="NCBI Taxonomy" id="408172"/>
    <lineage>
        <taxon>unclassified sequences</taxon>
        <taxon>metagenomes</taxon>
        <taxon>ecological metagenomes</taxon>
    </lineage>
</organism>
<keyword evidence="1" id="KW-0812">Transmembrane</keyword>
<dbReference type="EMBL" id="UINC01107926">
    <property type="protein sequence ID" value="SVC73665.1"/>
    <property type="molecule type" value="Genomic_DNA"/>
</dbReference>
<evidence type="ECO:0000256" key="1">
    <source>
        <dbReference type="SAM" id="Phobius"/>
    </source>
</evidence>
<reference evidence="2" key="1">
    <citation type="submission" date="2018-05" db="EMBL/GenBank/DDBJ databases">
        <authorList>
            <person name="Lanie J.A."/>
            <person name="Ng W.-L."/>
            <person name="Kazmierczak K.M."/>
            <person name="Andrzejewski T.M."/>
            <person name="Davidsen T.M."/>
            <person name="Wayne K.J."/>
            <person name="Tettelin H."/>
            <person name="Glass J.I."/>
            <person name="Rusch D."/>
            <person name="Podicherti R."/>
            <person name="Tsui H.-C.T."/>
            <person name="Winkler M.E."/>
        </authorList>
    </citation>
    <scope>NUCLEOTIDE SEQUENCE</scope>
</reference>
<evidence type="ECO:0000313" key="2">
    <source>
        <dbReference type="EMBL" id="SVC73665.1"/>
    </source>
</evidence>
<feature type="transmembrane region" description="Helical" evidence="1">
    <location>
        <begin position="51"/>
        <end position="74"/>
    </location>
</feature>
<accession>A0A382PLX8</accession>
<feature type="transmembrane region" description="Helical" evidence="1">
    <location>
        <begin position="6"/>
        <end position="39"/>
    </location>
</feature>
<keyword evidence="1" id="KW-1133">Transmembrane helix</keyword>